<evidence type="ECO:0000313" key="1">
    <source>
        <dbReference type="EMBL" id="NEG56110.1"/>
    </source>
</evidence>
<comment type="caution">
    <text evidence="1">The sequence shown here is derived from an EMBL/GenBank/DDBJ whole genome shotgun (WGS) entry which is preliminary data.</text>
</comment>
<keyword evidence="2" id="KW-1185">Reference proteome</keyword>
<dbReference type="AlphaFoldDB" id="A0A6L9SU48"/>
<gene>
    <name evidence="1" type="ORF">GFD21_10165</name>
</gene>
<organism evidence="1 2">
    <name type="scientific">Bifidobacterium platyrrhinorum</name>
    <dbReference type="NCBI Taxonomy" id="2661628"/>
    <lineage>
        <taxon>Bacteria</taxon>
        <taxon>Bacillati</taxon>
        <taxon>Actinomycetota</taxon>
        <taxon>Actinomycetes</taxon>
        <taxon>Bifidobacteriales</taxon>
        <taxon>Bifidobacteriaceae</taxon>
        <taxon>Bifidobacterium</taxon>
    </lineage>
</organism>
<sequence>MTTRTINARLDGNGDTPAFRFAGRDAYYKTFGFGDWYGQPVATVASDPDGSIVVIGWSAGYIRGAKRAVEEQIEAYIRELRGEGQDE</sequence>
<name>A0A6L9SU48_9BIFI</name>
<accession>A0A6L9SU48</accession>
<evidence type="ECO:0000313" key="2">
    <source>
        <dbReference type="Proteomes" id="UP000483293"/>
    </source>
</evidence>
<reference evidence="1 2" key="1">
    <citation type="submission" date="2019-10" db="EMBL/GenBank/DDBJ databases">
        <title>Bifidobacterium from non-human primates.</title>
        <authorList>
            <person name="Modesto M."/>
        </authorList>
    </citation>
    <scope>NUCLEOTIDE SEQUENCE [LARGE SCALE GENOMIC DNA]</scope>
    <source>
        <strain evidence="1 2">SMA15</strain>
    </source>
</reference>
<dbReference type="Proteomes" id="UP000483293">
    <property type="component" value="Unassembled WGS sequence"/>
</dbReference>
<dbReference type="EMBL" id="WHZV01000012">
    <property type="protein sequence ID" value="NEG56110.1"/>
    <property type="molecule type" value="Genomic_DNA"/>
</dbReference>
<protein>
    <submittedName>
        <fullName evidence="1">Uncharacterized protein</fullName>
    </submittedName>
</protein>
<dbReference type="RefSeq" id="WP_163197871.1">
    <property type="nucleotide sequence ID" value="NZ_WHZV01000012.1"/>
</dbReference>
<proteinExistence type="predicted"/>